<dbReference type="Gene3D" id="2.130.10.10">
    <property type="entry name" value="YVTN repeat-like/Quinoprotein amine dehydrogenase"/>
    <property type="match status" value="2"/>
</dbReference>
<proteinExistence type="predicted"/>
<dbReference type="InterPro" id="IPR050630">
    <property type="entry name" value="WD_repeat_EMAP"/>
</dbReference>
<dbReference type="SUPFAM" id="SSF50978">
    <property type="entry name" value="WD40 repeat-like"/>
    <property type="match status" value="2"/>
</dbReference>
<dbReference type="InterPro" id="IPR036322">
    <property type="entry name" value="WD40_repeat_dom_sf"/>
</dbReference>
<feature type="non-terminal residue" evidence="6">
    <location>
        <position position="917"/>
    </location>
</feature>
<organism evidence="6 7">
    <name type="scientific">Aphis craccivora</name>
    <name type="common">Cowpea aphid</name>
    <dbReference type="NCBI Taxonomy" id="307492"/>
    <lineage>
        <taxon>Eukaryota</taxon>
        <taxon>Metazoa</taxon>
        <taxon>Ecdysozoa</taxon>
        <taxon>Arthropoda</taxon>
        <taxon>Hexapoda</taxon>
        <taxon>Insecta</taxon>
        <taxon>Pterygota</taxon>
        <taxon>Neoptera</taxon>
        <taxon>Paraneoptera</taxon>
        <taxon>Hemiptera</taxon>
        <taxon>Sternorrhyncha</taxon>
        <taxon>Aphidomorpha</taxon>
        <taxon>Aphidoidea</taxon>
        <taxon>Aphididae</taxon>
        <taxon>Aphidini</taxon>
        <taxon>Aphis</taxon>
        <taxon>Aphis</taxon>
    </lineage>
</organism>
<evidence type="ECO:0000256" key="4">
    <source>
        <dbReference type="ARBA" id="ARBA00023273"/>
    </source>
</evidence>
<gene>
    <name evidence="6" type="ORF">FWK35_00014515</name>
</gene>
<evidence type="ECO:0000256" key="2">
    <source>
        <dbReference type="ARBA" id="ARBA00022574"/>
    </source>
</evidence>
<dbReference type="OrthoDB" id="4899631at2759"/>
<dbReference type="PANTHER" id="PTHR13720">
    <property type="entry name" value="WD-40 REPEAT PROTEIN"/>
    <property type="match status" value="1"/>
</dbReference>
<evidence type="ECO:0000256" key="5">
    <source>
        <dbReference type="ARBA" id="ARBA00040994"/>
    </source>
</evidence>
<evidence type="ECO:0000256" key="1">
    <source>
        <dbReference type="ARBA" id="ARBA00004138"/>
    </source>
</evidence>
<sequence length="917" mass="105226">MTNNNQTRFQILRNPEKSADIFENHIDSPLKPLWTFGWNCKIGVKSILNEDFNETNSLQIFFVTDQIGIVLEYNTINKEKNMNMLTGHRNCINSFDVNPDGCWFVTVDKGNDSMLIVWNSSLRVPVFSVLSPFKIGISIVKFSIDSQYVITISVADTNGEQTISIWEWTSGNEESICSTKLDSSIDMIVHLSCCYDNTNFYCLTTEKLVFFMTLEKMDININKQNSQKNVDYTNEIIITIPAQDLMQKKYNYTQSSYLKNSRQVFSASTGGWVTVWDDTDYDVLEIANGPITNNKLYLKHVKLDEYSITTLICIQNHIITGNANGDIFFYEKSLRVLYHLNMFVGDPISSIAMLGNQTRVENEKENSSTDKNPEEVTKKIILLDDDSMSWCDVSPEVGADFTTGQDFKCSTRNCRIYYIDITNKNFDYIFEQCEVEFITALEVHPNRSEIVMGNSIGGLVVFNYRKKKIINRVIGNQEIKEDHQVTWMYLCYGRADGLFEFIDPYSLTNKMENTSFNWNKSPVKHITFNESSTYVVYTDNLFGIYLYGITQLQDSNEFSVKYYGCYEVHEGIIRSILITECKNSLLIYSLGADHRIIALDFDKTKDNEHPKLVKMMRTESYNEPLYMMKSTINRDKFNFIISGNDLRLSLWNDKRCICTTLGVNLKNPIRVMKESPKFSNNIFFCTDKDIGILRQPIDGNPYKNAAVLGSGTKVISGPVMIVTYSLTYKLEKHGGDGLKAYSSLLEGGENGPEITELKEYFFCVQLANSRNPETTVISDYVDVYNLSFLIRAMGYFPSETELSNMLYEMFTRIGNSSVMTFEEFVILYLNYKPQLKIKCKELHVAFNELIQNDQFVNAYGENKILTRESFVHMMKNKGEKINPRELEIILNTLLKTTKDISSGSSDNADLIHLALPF</sequence>
<dbReference type="PANTHER" id="PTHR13720:SF13">
    <property type="entry name" value="CILIA- AND FLAGELLA-ASSOCIATED PROTEIN 251"/>
    <property type="match status" value="1"/>
</dbReference>
<comment type="caution">
    <text evidence="6">The sequence shown here is derived from an EMBL/GenBank/DDBJ whole genome shotgun (WGS) entry which is preliminary data.</text>
</comment>
<comment type="subcellular location">
    <subcellularLocation>
        <location evidence="1">Cell projection</location>
        <location evidence="1">Cilium</location>
    </subcellularLocation>
</comment>
<dbReference type="Gene3D" id="1.10.238.10">
    <property type="entry name" value="EF-hand"/>
    <property type="match status" value="1"/>
</dbReference>
<dbReference type="InterPro" id="IPR001680">
    <property type="entry name" value="WD40_rpt"/>
</dbReference>
<name>A0A6G0YUS3_APHCR</name>
<dbReference type="GO" id="GO:0031514">
    <property type="term" value="C:motile cilium"/>
    <property type="evidence" value="ECO:0007669"/>
    <property type="project" value="TreeGrafter"/>
</dbReference>
<dbReference type="SUPFAM" id="SSF47473">
    <property type="entry name" value="EF-hand"/>
    <property type="match status" value="1"/>
</dbReference>
<keyword evidence="3" id="KW-0677">Repeat</keyword>
<keyword evidence="4" id="KW-0966">Cell projection</keyword>
<dbReference type="AlphaFoldDB" id="A0A6G0YUS3"/>
<keyword evidence="7" id="KW-1185">Reference proteome</keyword>
<evidence type="ECO:0000313" key="6">
    <source>
        <dbReference type="EMBL" id="KAF0761412.1"/>
    </source>
</evidence>
<keyword evidence="6" id="KW-0969">Cilium</keyword>
<accession>A0A6G0YUS3</accession>
<dbReference type="Proteomes" id="UP000478052">
    <property type="component" value="Unassembled WGS sequence"/>
</dbReference>
<evidence type="ECO:0000313" key="7">
    <source>
        <dbReference type="Proteomes" id="UP000478052"/>
    </source>
</evidence>
<dbReference type="InterPro" id="IPR011992">
    <property type="entry name" value="EF-hand-dom_pair"/>
</dbReference>
<keyword evidence="2" id="KW-0853">WD repeat</keyword>
<dbReference type="EMBL" id="VUJU01002399">
    <property type="protein sequence ID" value="KAF0761412.1"/>
    <property type="molecule type" value="Genomic_DNA"/>
</dbReference>
<evidence type="ECO:0000256" key="3">
    <source>
        <dbReference type="ARBA" id="ARBA00022737"/>
    </source>
</evidence>
<reference evidence="6 7" key="1">
    <citation type="submission" date="2019-08" db="EMBL/GenBank/DDBJ databases">
        <title>Whole genome of Aphis craccivora.</title>
        <authorList>
            <person name="Voronova N.V."/>
            <person name="Shulinski R.S."/>
            <person name="Bandarenka Y.V."/>
            <person name="Zhorov D.G."/>
            <person name="Warner D."/>
        </authorList>
    </citation>
    <scope>NUCLEOTIDE SEQUENCE [LARGE SCALE GENOMIC DNA]</scope>
    <source>
        <strain evidence="6">180601</strain>
        <tissue evidence="6">Whole Body</tissue>
    </source>
</reference>
<keyword evidence="6" id="KW-0282">Flagellum</keyword>
<dbReference type="SMART" id="SM00320">
    <property type="entry name" value="WD40"/>
    <property type="match status" value="3"/>
</dbReference>
<dbReference type="InterPro" id="IPR015943">
    <property type="entry name" value="WD40/YVTN_repeat-like_dom_sf"/>
</dbReference>
<protein>
    <recommendedName>
        <fullName evidence="5">Cilia- and flagella-associated protein 251</fullName>
    </recommendedName>
</protein>